<evidence type="ECO:0000313" key="3">
    <source>
        <dbReference type="EMBL" id="KAF4400767.1"/>
    </source>
</evidence>
<evidence type="ECO:0000256" key="1">
    <source>
        <dbReference type="SAM" id="MobiDB-lite"/>
    </source>
</evidence>
<gene>
    <name evidence="3" type="ORF">G4B88_001322</name>
</gene>
<feature type="region of interest" description="Disordered" evidence="1">
    <location>
        <begin position="127"/>
        <end position="254"/>
    </location>
</feature>
<reference evidence="3 4" key="1">
    <citation type="journal article" date="2020" name="bioRxiv">
        <title>Sequence and annotation of 42 cannabis genomes reveals extensive copy number variation in cannabinoid synthesis and pathogen resistance genes.</title>
        <authorList>
            <person name="Mckernan K.J."/>
            <person name="Helbert Y."/>
            <person name="Kane L.T."/>
            <person name="Ebling H."/>
            <person name="Zhang L."/>
            <person name="Liu B."/>
            <person name="Eaton Z."/>
            <person name="Mclaughlin S."/>
            <person name="Kingan S."/>
            <person name="Baybayan P."/>
            <person name="Concepcion G."/>
            <person name="Jordan M."/>
            <person name="Riva A."/>
            <person name="Barbazuk W."/>
            <person name="Harkins T."/>
        </authorList>
    </citation>
    <scope>NUCLEOTIDE SEQUENCE [LARGE SCALE GENOMIC DNA]</scope>
    <source>
        <strain evidence="4">cv. Jamaican Lion 4</strain>
        <tissue evidence="3">Leaf</tissue>
    </source>
</reference>
<evidence type="ECO:0000313" key="4">
    <source>
        <dbReference type="Proteomes" id="UP000583929"/>
    </source>
</evidence>
<proteinExistence type="predicted"/>
<dbReference type="Proteomes" id="UP000583929">
    <property type="component" value="Unassembled WGS sequence"/>
</dbReference>
<keyword evidence="2" id="KW-1133">Transmembrane helix</keyword>
<protein>
    <submittedName>
        <fullName evidence="3">Uncharacterized protein</fullName>
    </submittedName>
</protein>
<keyword evidence="4" id="KW-1185">Reference proteome</keyword>
<feature type="compositionally biased region" description="Basic and acidic residues" evidence="1">
    <location>
        <begin position="210"/>
        <end position="246"/>
    </location>
</feature>
<comment type="caution">
    <text evidence="3">The sequence shown here is derived from an EMBL/GenBank/DDBJ whole genome shotgun (WGS) entry which is preliminary data.</text>
</comment>
<dbReference type="PANTHER" id="PTHR33700">
    <property type="entry name" value="MYB-LIKE PROTEIN X"/>
    <property type="match status" value="1"/>
</dbReference>
<name>A0A7J6HZN5_CANSA</name>
<dbReference type="AlphaFoldDB" id="A0A7J6HZN5"/>
<keyword evidence="2" id="KW-0812">Transmembrane</keyword>
<organism evidence="3 4">
    <name type="scientific">Cannabis sativa</name>
    <name type="common">Hemp</name>
    <name type="synonym">Marijuana</name>
    <dbReference type="NCBI Taxonomy" id="3483"/>
    <lineage>
        <taxon>Eukaryota</taxon>
        <taxon>Viridiplantae</taxon>
        <taxon>Streptophyta</taxon>
        <taxon>Embryophyta</taxon>
        <taxon>Tracheophyta</taxon>
        <taxon>Spermatophyta</taxon>
        <taxon>Magnoliopsida</taxon>
        <taxon>eudicotyledons</taxon>
        <taxon>Gunneridae</taxon>
        <taxon>Pentapetalae</taxon>
        <taxon>rosids</taxon>
        <taxon>fabids</taxon>
        <taxon>Rosales</taxon>
        <taxon>Cannabaceae</taxon>
        <taxon>Cannabis</taxon>
    </lineage>
</organism>
<feature type="non-terminal residue" evidence="3">
    <location>
        <position position="385"/>
    </location>
</feature>
<feature type="transmembrane region" description="Helical" evidence="2">
    <location>
        <begin position="74"/>
        <end position="93"/>
    </location>
</feature>
<dbReference type="PANTHER" id="PTHR33700:SF25">
    <property type="entry name" value="TRANSMEMBRANE PROTEIN"/>
    <property type="match status" value="1"/>
</dbReference>
<feature type="compositionally biased region" description="Acidic residues" evidence="1">
    <location>
        <begin position="136"/>
        <end position="147"/>
    </location>
</feature>
<feature type="compositionally biased region" description="Acidic residues" evidence="1">
    <location>
        <begin position="156"/>
        <end position="209"/>
    </location>
</feature>
<keyword evidence="2" id="KW-0472">Membrane</keyword>
<dbReference type="EMBL" id="JAATIQ010000015">
    <property type="protein sequence ID" value="KAF4400767.1"/>
    <property type="molecule type" value="Genomic_DNA"/>
</dbReference>
<sequence>LNIWVSLKLKLGFPFDLSFVLSTPIKLNSKVNVMKYRLESTNCCSHLVELNIFENSIMLKQSPSKNHRSKGFKVKLHILQVCLLLAICFWLLYQVKHSHDKNKAYVDSSSMISAKMHNGVELIKLGRRDLHPEVDTQNEVEKEEENDLKDNLEEIKLEEENDNEEGRSEDDEIDGHDQERVEEEEPEEVEDLIDEDDREREEGIDEQEIEDKRIEFEDAKLLEDQTEEEGKSNGQEARDEHYKDDDASSAVMQNIQSISRSLSKVNEERVGSVDRNEVESKIETYHTQDFVVGVKHSSNKVHPSLTAKAFAFKDDGEGSEIDSSHSDNTMHSTSLLKEKSNKAAVVKLNEKGVAAEVFLEEEAIDKHSSSSAEILVQNTDMLRLL</sequence>
<accession>A0A7J6HZN5</accession>
<evidence type="ECO:0000256" key="2">
    <source>
        <dbReference type="SAM" id="Phobius"/>
    </source>
</evidence>